<accession>A0A0K0FU08</accession>
<dbReference type="WBParaSite" id="SVE_1582000.2">
    <property type="protein sequence ID" value="SVE_1582000.2"/>
    <property type="gene ID" value="SVE_1582000"/>
</dbReference>
<organism evidence="1 2">
    <name type="scientific">Strongyloides venezuelensis</name>
    <name type="common">Threadworm</name>
    <dbReference type="NCBI Taxonomy" id="75913"/>
    <lineage>
        <taxon>Eukaryota</taxon>
        <taxon>Metazoa</taxon>
        <taxon>Ecdysozoa</taxon>
        <taxon>Nematoda</taxon>
        <taxon>Chromadorea</taxon>
        <taxon>Rhabditida</taxon>
        <taxon>Tylenchina</taxon>
        <taxon>Panagrolaimomorpha</taxon>
        <taxon>Strongyloidoidea</taxon>
        <taxon>Strongyloididae</taxon>
        <taxon>Strongyloides</taxon>
    </lineage>
</organism>
<evidence type="ECO:0000313" key="1">
    <source>
        <dbReference type="Proteomes" id="UP000035680"/>
    </source>
</evidence>
<keyword evidence="1" id="KW-1185">Reference proteome</keyword>
<reference evidence="1" key="1">
    <citation type="submission" date="2014-07" db="EMBL/GenBank/DDBJ databases">
        <authorList>
            <person name="Martin A.A"/>
            <person name="De Silva N."/>
        </authorList>
    </citation>
    <scope>NUCLEOTIDE SEQUENCE</scope>
</reference>
<protein>
    <submittedName>
        <fullName evidence="2">VWFA domain-containing protein</fullName>
    </submittedName>
</protein>
<proteinExistence type="predicted"/>
<name>A0A0K0FU08_STRVS</name>
<evidence type="ECO:0000313" key="2">
    <source>
        <dbReference type="WBParaSite" id="SVE_1582000.2"/>
    </source>
</evidence>
<reference evidence="2" key="2">
    <citation type="submission" date="2015-08" db="UniProtKB">
        <authorList>
            <consortium name="WormBaseParasite"/>
        </authorList>
    </citation>
    <scope>IDENTIFICATION</scope>
</reference>
<dbReference type="AlphaFoldDB" id="A0A0K0FU08"/>
<dbReference type="Proteomes" id="UP000035680">
    <property type="component" value="Unassembled WGS sequence"/>
</dbReference>
<sequence>MAQSSEISKYTVDVLVISDTASNIGLSFTEAQIKAIVFAINNGHSAKKLISVLSLGVSEETNTSSVPFNENK</sequence>